<dbReference type="AlphaFoldDB" id="A0AAN9PLI0"/>
<evidence type="ECO:0000313" key="3">
    <source>
        <dbReference type="Proteomes" id="UP001359559"/>
    </source>
</evidence>
<gene>
    <name evidence="2" type="ORF">RJT34_13215</name>
</gene>
<keyword evidence="3" id="KW-1185">Reference proteome</keyword>
<comment type="caution">
    <text evidence="2">The sequence shown here is derived from an EMBL/GenBank/DDBJ whole genome shotgun (WGS) entry which is preliminary data.</text>
</comment>
<proteinExistence type="predicted"/>
<feature type="chain" id="PRO_5042865433" evidence="1">
    <location>
        <begin position="30"/>
        <end position="92"/>
    </location>
</feature>
<evidence type="ECO:0000313" key="2">
    <source>
        <dbReference type="EMBL" id="KAK7302328.1"/>
    </source>
</evidence>
<accession>A0AAN9PLI0</accession>
<reference evidence="2 3" key="1">
    <citation type="submission" date="2024-01" db="EMBL/GenBank/DDBJ databases">
        <title>The genomes of 5 underutilized Papilionoideae crops provide insights into root nodulation and disease resistance.</title>
        <authorList>
            <person name="Yuan L."/>
        </authorList>
    </citation>
    <scope>NUCLEOTIDE SEQUENCE [LARGE SCALE GENOMIC DNA]</scope>
    <source>
        <strain evidence="2">LY-2023</strain>
        <tissue evidence="2">Leaf</tissue>
    </source>
</reference>
<keyword evidence="1" id="KW-0732">Signal</keyword>
<dbReference type="EMBL" id="JAYKXN010000003">
    <property type="protein sequence ID" value="KAK7302328.1"/>
    <property type="molecule type" value="Genomic_DNA"/>
</dbReference>
<organism evidence="2 3">
    <name type="scientific">Clitoria ternatea</name>
    <name type="common">Butterfly pea</name>
    <dbReference type="NCBI Taxonomy" id="43366"/>
    <lineage>
        <taxon>Eukaryota</taxon>
        <taxon>Viridiplantae</taxon>
        <taxon>Streptophyta</taxon>
        <taxon>Embryophyta</taxon>
        <taxon>Tracheophyta</taxon>
        <taxon>Spermatophyta</taxon>
        <taxon>Magnoliopsida</taxon>
        <taxon>eudicotyledons</taxon>
        <taxon>Gunneridae</taxon>
        <taxon>Pentapetalae</taxon>
        <taxon>rosids</taxon>
        <taxon>fabids</taxon>
        <taxon>Fabales</taxon>
        <taxon>Fabaceae</taxon>
        <taxon>Papilionoideae</taxon>
        <taxon>50 kb inversion clade</taxon>
        <taxon>NPAAA clade</taxon>
        <taxon>indigoferoid/millettioid clade</taxon>
        <taxon>Phaseoleae</taxon>
        <taxon>Clitoria</taxon>
    </lineage>
</organism>
<feature type="signal peptide" evidence="1">
    <location>
        <begin position="1"/>
        <end position="29"/>
    </location>
</feature>
<protein>
    <submittedName>
        <fullName evidence="2">Uncharacterized protein</fullName>
    </submittedName>
</protein>
<dbReference type="Proteomes" id="UP001359559">
    <property type="component" value="Unassembled WGS sequence"/>
</dbReference>
<evidence type="ECO:0000256" key="1">
    <source>
        <dbReference type="SAM" id="SignalP"/>
    </source>
</evidence>
<sequence length="92" mass="10766">MTTMVQRSHYCHGCMILQLILLLLRQGKKVRCPKLYKSGHVPCRRPLLNGFGTTFWVTVENLDIIDAFYCIFSQLMEEGCLKCFGYWQLLFV</sequence>
<name>A0AAN9PLI0_CLITE</name>